<evidence type="ECO:0000256" key="4">
    <source>
        <dbReference type="ARBA" id="ARBA00022695"/>
    </source>
</evidence>
<protein>
    <submittedName>
        <fullName evidence="11">Nucleotidyltransferase domain-containing protein</fullName>
    </submittedName>
</protein>
<dbReference type="EMBL" id="JBITLV010000001">
    <property type="protein sequence ID" value="MFI7586615.1"/>
    <property type="molecule type" value="Genomic_DNA"/>
</dbReference>
<dbReference type="SMART" id="SM00530">
    <property type="entry name" value="HTH_XRE"/>
    <property type="match status" value="1"/>
</dbReference>
<evidence type="ECO:0000256" key="8">
    <source>
        <dbReference type="ARBA" id="ARBA00022842"/>
    </source>
</evidence>
<keyword evidence="5" id="KW-0479">Metal-binding</keyword>
<dbReference type="InterPro" id="IPR010982">
    <property type="entry name" value="Lambda_DNA-bd_dom_sf"/>
</dbReference>
<evidence type="ECO:0000256" key="6">
    <source>
        <dbReference type="ARBA" id="ARBA00022741"/>
    </source>
</evidence>
<keyword evidence="4" id="KW-0548">Nucleotidyltransferase</keyword>
<organism evidence="11 12">
    <name type="scientific">Spongisporangium articulatum</name>
    <dbReference type="NCBI Taxonomy" id="3362603"/>
    <lineage>
        <taxon>Bacteria</taxon>
        <taxon>Bacillati</taxon>
        <taxon>Actinomycetota</taxon>
        <taxon>Actinomycetes</taxon>
        <taxon>Kineosporiales</taxon>
        <taxon>Kineosporiaceae</taxon>
        <taxon>Spongisporangium</taxon>
    </lineage>
</organism>
<evidence type="ECO:0000256" key="9">
    <source>
        <dbReference type="ARBA" id="ARBA00038276"/>
    </source>
</evidence>
<reference evidence="11 12" key="1">
    <citation type="submission" date="2024-10" db="EMBL/GenBank/DDBJ databases">
        <title>The Natural Products Discovery Center: Release of the First 8490 Sequenced Strains for Exploring Actinobacteria Biosynthetic Diversity.</title>
        <authorList>
            <person name="Kalkreuter E."/>
            <person name="Kautsar S.A."/>
            <person name="Yang D."/>
            <person name="Bader C.D."/>
            <person name="Teijaro C.N."/>
            <person name="Fluegel L."/>
            <person name="Davis C.M."/>
            <person name="Simpson J.R."/>
            <person name="Lauterbach L."/>
            <person name="Steele A.D."/>
            <person name="Gui C."/>
            <person name="Meng S."/>
            <person name="Li G."/>
            <person name="Viehrig K."/>
            <person name="Ye F."/>
            <person name="Su P."/>
            <person name="Kiefer A.F."/>
            <person name="Nichols A."/>
            <person name="Cepeda A.J."/>
            <person name="Yan W."/>
            <person name="Fan B."/>
            <person name="Jiang Y."/>
            <person name="Adhikari A."/>
            <person name="Zheng C.-J."/>
            <person name="Schuster L."/>
            <person name="Cowan T.M."/>
            <person name="Smanski M.J."/>
            <person name="Chevrette M.G."/>
            <person name="De Carvalho L.P.S."/>
            <person name="Shen B."/>
        </authorList>
    </citation>
    <scope>NUCLEOTIDE SEQUENCE [LARGE SCALE GENOMIC DNA]</scope>
    <source>
        <strain evidence="11 12">NPDC049639</strain>
    </source>
</reference>
<name>A0ABW8AJR6_9ACTN</name>
<dbReference type="Gene3D" id="3.30.460.10">
    <property type="entry name" value="Beta Polymerase, domain 2"/>
    <property type="match status" value="1"/>
</dbReference>
<keyword evidence="12" id="KW-1185">Reference proteome</keyword>
<dbReference type="CDD" id="cd00093">
    <property type="entry name" value="HTH_XRE"/>
    <property type="match status" value="1"/>
</dbReference>
<dbReference type="PANTHER" id="PTHR33571">
    <property type="entry name" value="SSL8005 PROTEIN"/>
    <property type="match status" value="1"/>
</dbReference>
<accession>A0ABW8AJR6</accession>
<evidence type="ECO:0000259" key="10">
    <source>
        <dbReference type="PROSITE" id="PS50943"/>
    </source>
</evidence>
<sequence>MTDQESAAEALLRARLLGGLTQTELAGRAGLTQSVVSAYESARRQPSVPVLRALVDAAGFDLVFELRPYPVELARLNGPVGRRVRRNREALKAAAAEVGVTNLRVFGSVARGEDRPDSDVDLLVDLPVDQPGGFSLIKLIQLGDALKGIVEADVDVVPESGLKPYVRERVVHELVAL</sequence>
<dbReference type="InterPro" id="IPR001387">
    <property type="entry name" value="Cro/C1-type_HTH"/>
</dbReference>
<gene>
    <name evidence="11" type="ORF">ACIB24_06020</name>
</gene>
<comment type="similarity">
    <text evidence="9">Belongs to the MntA antitoxin family.</text>
</comment>
<evidence type="ECO:0000313" key="12">
    <source>
        <dbReference type="Proteomes" id="UP001612915"/>
    </source>
</evidence>
<comment type="cofactor">
    <cofactor evidence="1">
        <name>Mg(2+)</name>
        <dbReference type="ChEBI" id="CHEBI:18420"/>
    </cofactor>
</comment>
<dbReference type="CDD" id="cd05403">
    <property type="entry name" value="NT_KNTase_like"/>
    <property type="match status" value="1"/>
</dbReference>
<evidence type="ECO:0000256" key="2">
    <source>
        <dbReference type="ARBA" id="ARBA00022649"/>
    </source>
</evidence>
<keyword evidence="8" id="KW-0460">Magnesium</keyword>
<dbReference type="SUPFAM" id="SSF47413">
    <property type="entry name" value="lambda repressor-like DNA-binding domains"/>
    <property type="match status" value="1"/>
</dbReference>
<keyword evidence="3" id="KW-0808">Transferase</keyword>
<evidence type="ECO:0000256" key="7">
    <source>
        <dbReference type="ARBA" id="ARBA00022840"/>
    </source>
</evidence>
<dbReference type="RefSeq" id="WP_398276574.1">
    <property type="nucleotide sequence ID" value="NZ_JBITLV010000001.1"/>
</dbReference>
<dbReference type="Pfam" id="PF01909">
    <property type="entry name" value="NTP_transf_2"/>
    <property type="match status" value="1"/>
</dbReference>
<evidence type="ECO:0000256" key="5">
    <source>
        <dbReference type="ARBA" id="ARBA00022723"/>
    </source>
</evidence>
<keyword evidence="2" id="KW-1277">Toxin-antitoxin system</keyword>
<dbReference type="PANTHER" id="PTHR33571:SF12">
    <property type="entry name" value="BSL3053 PROTEIN"/>
    <property type="match status" value="1"/>
</dbReference>
<evidence type="ECO:0000256" key="3">
    <source>
        <dbReference type="ARBA" id="ARBA00022679"/>
    </source>
</evidence>
<keyword evidence="7" id="KW-0067">ATP-binding</keyword>
<dbReference type="Pfam" id="PF01381">
    <property type="entry name" value="HTH_3"/>
    <property type="match status" value="1"/>
</dbReference>
<evidence type="ECO:0000256" key="1">
    <source>
        <dbReference type="ARBA" id="ARBA00001946"/>
    </source>
</evidence>
<dbReference type="InterPro" id="IPR002934">
    <property type="entry name" value="Polymerase_NTP_transf_dom"/>
</dbReference>
<dbReference type="Gene3D" id="1.10.260.40">
    <property type="entry name" value="lambda repressor-like DNA-binding domains"/>
    <property type="match status" value="1"/>
</dbReference>
<evidence type="ECO:0000313" key="11">
    <source>
        <dbReference type="EMBL" id="MFI7586615.1"/>
    </source>
</evidence>
<dbReference type="Proteomes" id="UP001612915">
    <property type="component" value="Unassembled WGS sequence"/>
</dbReference>
<feature type="domain" description="HTH cro/C1-type" evidence="10">
    <location>
        <begin position="11"/>
        <end position="66"/>
    </location>
</feature>
<proteinExistence type="inferred from homology"/>
<keyword evidence="6" id="KW-0547">Nucleotide-binding</keyword>
<dbReference type="InterPro" id="IPR052038">
    <property type="entry name" value="Type-VII_TA_antitoxin"/>
</dbReference>
<dbReference type="PROSITE" id="PS50943">
    <property type="entry name" value="HTH_CROC1"/>
    <property type="match status" value="1"/>
</dbReference>
<dbReference type="InterPro" id="IPR043519">
    <property type="entry name" value="NT_sf"/>
</dbReference>
<dbReference type="SUPFAM" id="SSF81301">
    <property type="entry name" value="Nucleotidyltransferase"/>
    <property type="match status" value="1"/>
</dbReference>
<comment type="caution">
    <text evidence="11">The sequence shown here is derived from an EMBL/GenBank/DDBJ whole genome shotgun (WGS) entry which is preliminary data.</text>
</comment>